<evidence type="ECO:0000313" key="3">
    <source>
        <dbReference type="EMBL" id="AEW05553.1"/>
    </source>
</evidence>
<evidence type="ECO:0000256" key="1">
    <source>
        <dbReference type="ARBA" id="ARBA00010751"/>
    </source>
</evidence>
<dbReference type="KEGG" id="sap:Sulac_2063"/>
<name>G8TSE1_SULAD</name>
<dbReference type="SUPFAM" id="SSF117782">
    <property type="entry name" value="YbjQ-like"/>
    <property type="match status" value="1"/>
</dbReference>
<proteinExistence type="inferred from homology"/>
<evidence type="ECO:0008006" key="5">
    <source>
        <dbReference type="Google" id="ProtNLM"/>
    </source>
</evidence>
<dbReference type="InterPro" id="IPR035439">
    <property type="entry name" value="UPF0145_dom_sf"/>
</dbReference>
<reference evidence="4" key="1">
    <citation type="submission" date="2011-12" db="EMBL/GenBank/DDBJ databases">
        <title>The complete genome of chromosome of Sulfobacillus acidophilus DSM 10332.</title>
        <authorList>
            <person name="Lucas S."/>
            <person name="Han J."/>
            <person name="Lapidus A."/>
            <person name="Bruce D."/>
            <person name="Goodwin L."/>
            <person name="Pitluck S."/>
            <person name="Peters L."/>
            <person name="Kyrpides N."/>
            <person name="Mavromatis K."/>
            <person name="Ivanova N."/>
            <person name="Mikhailova N."/>
            <person name="Chertkov O."/>
            <person name="Saunders E."/>
            <person name="Detter J.C."/>
            <person name="Tapia R."/>
            <person name="Han C."/>
            <person name="Land M."/>
            <person name="Hauser L."/>
            <person name="Markowitz V."/>
            <person name="Cheng J.-F."/>
            <person name="Hugenholtz P."/>
            <person name="Woyke T."/>
            <person name="Wu D."/>
            <person name="Pukall R."/>
            <person name="Gehrich-Schroeter G."/>
            <person name="Schneider S."/>
            <person name="Klenk H.-P."/>
            <person name="Eisen J.A."/>
        </authorList>
    </citation>
    <scope>NUCLEOTIDE SEQUENCE [LARGE SCALE GENOMIC DNA]</scope>
    <source>
        <strain evidence="4">ATCC 700253 / DSM 10332 / NAL</strain>
    </source>
</reference>
<reference evidence="3 4" key="2">
    <citation type="journal article" date="2012" name="Stand. Genomic Sci.">
        <title>Complete genome sequence of the moderately thermophilic mineral-sulfide-oxidizing firmicute Sulfobacillus acidophilus type strain (NAL(T)).</title>
        <authorList>
            <person name="Anderson I."/>
            <person name="Chertkov O."/>
            <person name="Chen A."/>
            <person name="Saunders E."/>
            <person name="Lapidus A."/>
            <person name="Nolan M."/>
            <person name="Lucas S."/>
            <person name="Hammon N."/>
            <person name="Deshpande S."/>
            <person name="Cheng J.F."/>
            <person name="Han C."/>
            <person name="Tapia R."/>
            <person name="Goodwin L.A."/>
            <person name="Pitluck S."/>
            <person name="Liolios K."/>
            <person name="Pagani I."/>
            <person name="Ivanova N."/>
            <person name="Mikhailova N."/>
            <person name="Pati A."/>
            <person name="Palaniappan K."/>
            <person name="Land M."/>
            <person name="Pan C."/>
            <person name="Rohde M."/>
            <person name="Pukall R."/>
            <person name="Goker M."/>
            <person name="Detter J.C."/>
            <person name="Woyke T."/>
            <person name="Bristow J."/>
            <person name="Eisen J.A."/>
            <person name="Markowitz V."/>
            <person name="Hugenholtz P."/>
            <person name="Kyrpides N.C."/>
            <person name="Klenk H.P."/>
            <person name="Mavromatis K."/>
        </authorList>
    </citation>
    <scope>NUCLEOTIDE SEQUENCE [LARGE SCALE GENOMIC DNA]</scope>
    <source>
        <strain evidence="4">ATCC 700253 / DSM 10332 / NAL</strain>
    </source>
</reference>
<dbReference type="InterPro" id="IPR002765">
    <property type="entry name" value="UPF0145_YbjQ-like"/>
</dbReference>
<dbReference type="Gene3D" id="3.30.110.70">
    <property type="entry name" value="Hypothetical protein apc22750. Chain B"/>
    <property type="match status" value="1"/>
</dbReference>
<sequence>MPWFNRPKPPGPTPDGRFQGLSEAEQARDRELLEKGQLPAKAVNRVVATREGQLPWMSTFSVPETALADLLHLTPIAQVTGSSYFHAATDQSQRIFLDDHFDAANLIRAHYRAKSDALGRLVEEARLAGAHAVIDTRIQFTREGTVVTCSLVGTAVSFGPTLRPPRTPLVSPLTGEDFYRLWSRGYMPVTWAVGYYRHVMPVGYRTRSITSGWNFWNQEVTGVTERLSEVRRYAVQQMLRDARDSGQRVDGLVGVTIRTAIEETEILMMAGYGAYGFGGGVTIDGTFYPYDNGRAEIPAYSVEFLLSGAGISRVSSDPLAAKDIQSVLAALP</sequence>
<evidence type="ECO:0000256" key="2">
    <source>
        <dbReference type="SAM" id="MobiDB-lite"/>
    </source>
</evidence>
<gene>
    <name evidence="3" type="ordered locus">Sulac_2063</name>
</gene>
<evidence type="ECO:0000313" key="4">
    <source>
        <dbReference type="Proteomes" id="UP000005439"/>
    </source>
</evidence>
<accession>G8TSE1</accession>
<dbReference type="PATRIC" id="fig|679936.5.peg.2128"/>
<dbReference type="HOGENOM" id="CLU_836588_0_0_9"/>
<comment type="similarity">
    <text evidence="1">Belongs to the UPF0145 family.</text>
</comment>
<organism evidence="3 4">
    <name type="scientific">Sulfobacillus acidophilus (strain ATCC 700253 / DSM 10332 / NAL)</name>
    <dbReference type="NCBI Taxonomy" id="679936"/>
    <lineage>
        <taxon>Bacteria</taxon>
        <taxon>Bacillati</taxon>
        <taxon>Bacillota</taxon>
        <taxon>Clostridia</taxon>
        <taxon>Eubacteriales</taxon>
        <taxon>Clostridiales Family XVII. Incertae Sedis</taxon>
        <taxon>Sulfobacillus</taxon>
    </lineage>
</organism>
<keyword evidence="4" id="KW-1185">Reference proteome</keyword>
<feature type="region of interest" description="Disordered" evidence="2">
    <location>
        <begin position="1"/>
        <end position="25"/>
    </location>
</feature>
<dbReference type="STRING" id="679936.Sulac_2063"/>
<dbReference type="EMBL" id="CP003179">
    <property type="protein sequence ID" value="AEW05553.1"/>
    <property type="molecule type" value="Genomic_DNA"/>
</dbReference>
<dbReference type="Proteomes" id="UP000005439">
    <property type="component" value="Chromosome"/>
</dbReference>
<dbReference type="Pfam" id="PF01906">
    <property type="entry name" value="YbjQ_1"/>
    <property type="match status" value="1"/>
</dbReference>
<protein>
    <recommendedName>
        <fullName evidence="5">Heavy metal-binding domain-containing protein</fullName>
    </recommendedName>
</protein>
<dbReference type="AlphaFoldDB" id="G8TSE1"/>